<dbReference type="RefSeq" id="WP_150097863.1">
    <property type="nucleotide sequence ID" value="NZ_VWPL01000019.1"/>
</dbReference>
<dbReference type="Proteomes" id="UP000323886">
    <property type="component" value="Unassembled WGS sequence"/>
</dbReference>
<protein>
    <recommendedName>
        <fullName evidence="4">DUF3185 family protein</fullName>
    </recommendedName>
</protein>
<feature type="transmembrane region" description="Helical" evidence="1">
    <location>
        <begin position="45"/>
        <end position="66"/>
    </location>
</feature>
<dbReference type="AlphaFoldDB" id="A0A5M6HVD8"/>
<name>A0A5M6HVD8_9HYPH</name>
<keyword evidence="3" id="KW-1185">Reference proteome</keyword>
<reference evidence="2 3" key="1">
    <citation type="submission" date="2019-09" db="EMBL/GenBank/DDBJ databases">
        <title>Draft Whole-Genome sequence of Blastochloris sulfoviridis DSM 729.</title>
        <authorList>
            <person name="Meyer T.E."/>
            <person name="Kyndt J.A."/>
        </authorList>
    </citation>
    <scope>NUCLEOTIDE SEQUENCE [LARGE SCALE GENOMIC DNA]</scope>
    <source>
        <strain evidence="2 3">DSM 729</strain>
    </source>
</reference>
<dbReference type="OrthoDB" id="7960913at2"/>
<comment type="caution">
    <text evidence="2">The sequence shown here is derived from an EMBL/GenBank/DDBJ whole genome shotgun (WGS) entry which is preliminary data.</text>
</comment>
<sequence>MRQGYLLIGLVAATIIISAILFTTNPDMAERYGEMRRSVTLSEDVQNVIMALIALGIGGYLGWHYLKRD</sequence>
<keyword evidence="1" id="KW-0812">Transmembrane</keyword>
<feature type="transmembrane region" description="Helical" evidence="1">
    <location>
        <begin position="6"/>
        <end position="24"/>
    </location>
</feature>
<organism evidence="2 3">
    <name type="scientific">Blastochloris sulfoviridis</name>
    <dbReference type="NCBI Taxonomy" id="50712"/>
    <lineage>
        <taxon>Bacteria</taxon>
        <taxon>Pseudomonadati</taxon>
        <taxon>Pseudomonadota</taxon>
        <taxon>Alphaproteobacteria</taxon>
        <taxon>Hyphomicrobiales</taxon>
        <taxon>Blastochloridaceae</taxon>
        <taxon>Blastochloris</taxon>
    </lineage>
</organism>
<keyword evidence="1" id="KW-1133">Transmembrane helix</keyword>
<proteinExistence type="predicted"/>
<accession>A0A5M6HVD8</accession>
<evidence type="ECO:0008006" key="4">
    <source>
        <dbReference type="Google" id="ProtNLM"/>
    </source>
</evidence>
<evidence type="ECO:0000313" key="3">
    <source>
        <dbReference type="Proteomes" id="UP000323886"/>
    </source>
</evidence>
<evidence type="ECO:0000313" key="2">
    <source>
        <dbReference type="EMBL" id="KAA5599874.1"/>
    </source>
</evidence>
<evidence type="ECO:0000256" key="1">
    <source>
        <dbReference type="SAM" id="Phobius"/>
    </source>
</evidence>
<dbReference type="EMBL" id="VWPL01000019">
    <property type="protein sequence ID" value="KAA5599874.1"/>
    <property type="molecule type" value="Genomic_DNA"/>
</dbReference>
<keyword evidence="1" id="KW-0472">Membrane</keyword>
<gene>
    <name evidence="2" type="ORF">F1193_11520</name>
</gene>